<dbReference type="NCBIfam" id="TIGR01764">
    <property type="entry name" value="excise"/>
    <property type="match status" value="1"/>
</dbReference>
<sequence>MIILQLDSEQLQAIMQNAIRTVITEQVKPSDSTCKENKDLLNISEAANYLNLAKASIYNLVCQSKIPCMKKGKKLYFSRQELTDWLKQGKKKTIAEMQEEADNFLTSKKKR</sequence>
<dbReference type="Proteomes" id="UP001549749">
    <property type="component" value="Unassembled WGS sequence"/>
</dbReference>
<dbReference type="InterPro" id="IPR041657">
    <property type="entry name" value="HTH_17"/>
</dbReference>
<name>A0ABV2T8W0_9BACT</name>
<reference evidence="2 3" key="1">
    <citation type="submission" date="2024-06" db="EMBL/GenBank/DDBJ databases">
        <title>Chitinophaga defluvii sp. nov., isolated from municipal sewage.</title>
        <authorList>
            <person name="Zhang L."/>
        </authorList>
    </citation>
    <scope>NUCLEOTIDE SEQUENCE [LARGE SCALE GENOMIC DNA]</scope>
    <source>
        <strain evidence="2 3">H8</strain>
    </source>
</reference>
<dbReference type="Pfam" id="PF12728">
    <property type="entry name" value="HTH_17"/>
    <property type="match status" value="1"/>
</dbReference>
<feature type="domain" description="Helix-turn-helix" evidence="1">
    <location>
        <begin position="40"/>
        <end position="89"/>
    </location>
</feature>
<dbReference type="EMBL" id="JBEXAC010000002">
    <property type="protein sequence ID" value="MET6999464.1"/>
    <property type="molecule type" value="Genomic_DNA"/>
</dbReference>
<accession>A0ABV2T8W0</accession>
<dbReference type="InterPro" id="IPR010093">
    <property type="entry name" value="SinI_DNA-bd"/>
</dbReference>
<protein>
    <submittedName>
        <fullName evidence="2">Helix-turn-helix domain-containing protein</fullName>
    </submittedName>
</protein>
<comment type="caution">
    <text evidence="2">The sequence shown here is derived from an EMBL/GenBank/DDBJ whole genome shotgun (WGS) entry which is preliminary data.</text>
</comment>
<proteinExistence type="predicted"/>
<dbReference type="RefSeq" id="WP_354662026.1">
    <property type="nucleotide sequence ID" value="NZ_JBEXAC010000002.1"/>
</dbReference>
<evidence type="ECO:0000313" key="2">
    <source>
        <dbReference type="EMBL" id="MET6999464.1"/>
    </source>
</evidence>
<gene>
    <name evidence="2" type="ORF">ABR189_18895</name>
</gene>
<keyword evidence="3" id="KW-1185">Reference proteome</keyword>
<organism evidence="2 3">
    <name type="scientific">Chitinophaga defluvii</name>
    <dbReference type="NCBI Taxonomy" id="3163343"/>
    <lineage>
        <taxon>Bacteria</taxon>
        <taxon>Pseudomonadati</taxon>
        <taxon>Bacteroidota</taxon>
        <taxon>Chitinophagia</taxon>
        <taxon>Chitinophagales</taxon>
        <taxon>Chitinophagaceae</taxon>
        <taxon>Chitinophaga</taxon>
    </lineage>
</organism>
<evidence type="ECO:0000313" key="3">
    <source>
        <dbReference type="Proteomes" id="UP001549749"/>
    </source>
</evidence>
<evidence type="ECO:0000259" key="1">
    <source>
        <dbReference type="Pfam" id="PF12728"/>
    </source>
</evidence>